<sequence length="173" mass="20356">MTDDYYSEFLGIDGQKEESDKLDIDKDIEWIKLHPTAKEAFEAINSLKKEKMRYISGHHSKQSYKTLSLWTISKAEVARRVDKAPQPLFNSNTYSEKLSNYYNDANEVLINFKEKRLKTRSKGYQHKSKEELKISTIKLTKENEQLLQKNCEKLFEKMLNKLPFDIKQKLGLS</sequence>
<dbReference type="Proteomes" id="UP001521137">
    <property type="component" value="Unassembled WGS sequence"/>
</dbReference>
<name>A0ABS9DC08_9ALTE</name>
<evidence type="ECO:0000313" key="2">
    <source>
        <dbReference type="Proteomes" id="UP001521137"/>
    </source>
</evidence>
<dbReference type="RefSeq" id="WP_235314478.1">
    <property type="nucleotide sequence ID" value="NZ_JAKGAS010000019.1"/>
</dbReference>
<reference evidence="1 2" key="1">
    <citation type="submission" date="2022-01" db="EMBL/GenBank/DDBJ databases">
        <title>Paraglaciecola sp. G1-23.</title>
        <authorList>
            <person name="Jin M.S."/>
            <person name="Han D.M."/>
            <person name="Kim H.M."/>
            <person name="Jeon C.O."/>
        </authorList>
    </citation>
    <scope>NUCLEOTIDE SEQUENCE [LARGE SCALE GENOMIC DNA]</scope>
    <source>
        <strain evidence="1 2">G1-23</strain>
    </source>
</reference>
<organism evidence="1 2">
    <name type="scientific">Paraglaciecola algarum</name>
    <dbReference type="NCBI Taxonomy" id="3050085"/>
    <lineage>
        <taxon>Bacteria</taxon>
        <taxon>Pseudomonadati</taxon>
        <taxon>Pseudomonadota</taxon>
        <taxon>Gammaproteobacteria</taxon>
        <taxon>Alteromonadales</taxon>
        <taxon>Alteromonadaceae</taxon>
        <taxon>Paraglaciecola</taxon>
    </lineage>
</organism>
<proteinExistence type="predicted"/>
<dbReference type="EMBL" id="JAKGAS010000019">
    <property type="protein sequence ID" value="MCF2950376.1"/>
    <property type="molecule type" value="Genomic_DNA"/>
</dbReference>
<protein>
    <submittedName>
        <fullName evidence="1">Uncharacterized protein</fullName>
    </submittedName>
</protein>
<keyword evidence="2" id="KW-1185">Reference proteome</keyword>
<accession>A0ABS9DC08</accession>
<gene>
    <name evidence="1" type="ORF">L0668_19865</name>
</gene>
<comment type="caution">
    <text evidence="1">The sequence shown here is derived from an EMBL/GenBank/DDBJ whole genome shotgun (WGS) entry which is preliminary data.</text>
</comment>
<evidence type="ECO:0000313" key="1">
    <source>
        <dbReference type="EMBL" id="MCF2950376.1"/>
    </source>
</evidence>